<evidence type="ECO:0000256" key="3">
    <source>
        <dbReference type="SAM" id="Phobius"/>
    </source>
</evidence>
<evidence type="ECO:0000259" key="4">
    <source>
        <dbReference type="Pfam" id="PF13490"/>
    </source>
</evidence>
<organism evidence="5 6">
    <name type="scientific">Microbispora catharanthi</name>
    <dbReference type="NCBI Taxonomy" id="1712871"/>
    <lineage>
        <taxon>Bacteria</taxon>
        <taxon>Bacillati</taxon>
        <taxon>Actinomycetota</taxon>
        <taxon>Actinomycetes</taxon>
        <taxon>Streptosporangiales</taxon>
        <taxon>Streptosporangiaceae</taxon>
        <taxon>Microbispora</taxon>
    </lineage>
</organism>
<keyword evidence="3" id="KW-0812">Transmembrane</keyword>
<protein>
    <recommendedName>
        <fullName evidence="4">Putative zinc-finger domain-containing protein</fullName>
    </recommendedName>
</protein>
<dbReference type="EMBL" id="VDMA02000008">
    <property type="protein sequence ID" value="KAB8184069.1"/>
    <property type="molecule type" value="Genomic_DNA"/>
</dbReference>
<evidence type="ECO:0000313" key="5">
    <source>
        <dbReference type="EMBL" id="KAB8184069.1"/>
    </source>
</evidence>
<gene>
    <name evidence="5" type="ORF">FH610_017205</name>
</gene>
<name>A0A5N6BUA1_9ACTN</name>
<keyword evidence="3" id="KW-0472">Membrane</keyword>
<keyword evidence="6" id="KW-1185">Reference proteome</keyword>
<dbReference type="Pfam" id="PF13490">
    <property type="entry name" value="zf-HC2"/>
    <property type="match status" value="1"/>
</dbReference>
<dbReference type="InterPro" id="IPR041916">
    <property type="entry name" value="Anti_sigma_zinc_sf"/>
</dbReference>
<dbReference type="InterPro" id="IPR027383">
    <property type="entry name" value="Znf_put"/>
</dbReference>
<reference evidence="5 6" key="1">
    <citation type="submission" date="2019-10" db="EMBL/GenBank/DDBJ databases">
        <title>Nonomuraea sp. nov., isolated from Phyllanthus amarus.</title>
        <authorList>
            <person name="Klykleung N."/>
            <person name="Tanasupawat S."/>
        </authorList>
    </citation>
    <scope>NUCLEOTIDE SEQUENCE [LARGE SCALE GENOMIC DNA]</scope>
    <source>
        <strain evidence="5 6">CR1-09</strain>
    </source>
</reference>
<keyword evidence="1" id="KW-0805">Transcription regulation</keyword>
<feature type="domain" description="Putative zinc-finger" evidence="4">
    <location>
        <begin position="37"/>
        <end position="63"/>
    </location>
</feature>
<accession>A0A5N6BUA1</accession>
<keyword evidence="3" id="KW-1133">Transmembrane helix</keyword>
<evidence type="ECO:0000256" key="2">
    <source>
        <dbReference type="ARBA" id="ARBA00023163"/>
    </source>
</evidence>
<dbReference type="AlphaFoldDB" id="A0A5N6BUA1"/>
<dbReference type="Proteomes" id="UP000313066">
    <property type="component" value="Unassembled WGS sequence"/>
</dbReference>
<evidence type="ECO:0000256" key="1">
    <source>
        <dbReference type="ARBA" id="ARBA00023015"/>
    </source>
</evidence>
<proteinExistence type="predicted"/>
<keyword evidence="2" id="KW-0804">Transcription</keyword>
<comment type="caution">
    <text evidence="5">The sequence shown here is derived from an EMBL/GenBank/DDBJ whole genome shotgun (WGS) entry which is preliminary data.</text>
</comment>
<sequence length="354" mass="37816">MPRFFRICGTDLTSLASHPGREQNFVTGDTHYDLEVLAELAEGLLDDTTARRVREHLAVCDPCGESLADLAAVREVLAAMPVPAMPLGVARRIDQALAAEAPDWDRVLRDAPWDSAPQEIAPWDDAPWDSVPWETVEPSVATPVGTTAETAVETHAEPEREPAPVAATAAPLGVVADDGTIVPARRRSGTRTAGRKASRRRTWALPAAVAAAAAVVIGSGGVATGLLSFGDSPSQQVVSQGDPGQSPAKVQTRTYSTYASGYNYTSRELRGPLLGYFGVAPGSGTNDDEDLDTCVKRFSNQLDRTPIGVDKALYNGNEATIMAFWEDKSSNAVRVVVVDSECHKLRPEVLASWK</sequence>
<feature type="transmembrane region" description="Helical" evidence="3">
    <location>
        <begin position="203"/>
        <end position="229"/>
    </location>
</feature>
<evidence type="ECO:0000313" key="6">
    <source>
        <dbReference type="Proteomes" id="UP000313066"/>
    </source>
</evidence>
<dbReference type="Gene3D" id="1.10.10.1320">
    <property type="entry name" value="Anti-sigma factor, zinc-finger domain"/>
    <property type="match status" value="1"/>
</dbReference>